<feature type="region of interest" description="Disordered" evidence="1">
    <location>
        <begin position="1404"/>
        <end position="1481"/>
    </location>
</feature>
<dbReference type="GO" id="GO:0030424">
    <property type="term" value="C:axon"/>
    <property type="evidence" value="ECO:0007669"/>
    <property type="project" value="TreeGrafter"/>
</dbReference>
<feature type="region of interest" description="Disordered" evidence="1">
    <location>
        <begin position="1337"/>
        <end position="1375"/>
    </location>
</feature>
<feature type="compositionally biased region" description="Basic and acidic residues" evidence="1">
    <location>
        <begin position="774"/>
        <end position="785"/>
    </location>
</feature>
<proteinExistence type="predicted"/>
<feature type="region of interest" description="Disordered" evidence="1">
    <location>
        <begin position="1637"/>
        <end position="1663"/>
    </location>
</feature>
<feature type="compositionally biased region" description="Polar residues" evidence="1">
    <location>
        <begin position="1086"/>
        <end position="1119"/>
    </location>
</feature>
<feature type="compositionally biased region" description="Acidic residues" evidence="1">
    <location>
        <begin position="661"/>
        <end position="679"/>
    </location>
</feature>
<feature type="region of interest" description="Disordered" evidence="1">
    <location>
        <begin position="273"/>
        <end position="295"/>
    </location>
</feature>
<feature type="compositionally biased region" description="Polar residues" evidence="1">
    <location>
        <begin position="391"/>
        <end position="401"/>
    </location>
</feature>
<feature type="compositionally biased region" description="Basic and acidic residues" evidence="1">
    <location>
        <begin position="799"/>
        <end position="812"/>
    </location>
</feature>
<keyword evidence="2" id="KW-1185">Reference proteome</keyword>
<feature type="compositionally biased region" description="Acidic residues" evidence="1">
    <location>
        <begin position="2135"/>
        <end position="2151"/>
    </location>
</feature>
<feature type="region of interest" description="Disordered" evidence="1">
    <location>
        <begin position="2642"/>
        <end position="2684"/>
    </location>
</feature>
<feature type="compositionally biased region" description="Basic and acidic residues" evidence="1">
    <location>
        <begin position="318"/>
        <end position="331"/>
    </location>
</feature>
<feature type="region of interest" description="Disordered" evidence="1">
    <location>
        <begin position="605"/>
        <end position="741"/>
    </location>
</feature>
<dbReference type="PANTHER" id="PTHR45799:SF2">
    <property type="entry name" value="RETICULON-LIKE PROTEIN"/>
    <property type="match status" value="1"/>
</dbReference>
<dbReference type="InterPro" id="IPR046964">
    <property type="entry name" value="RTN1-4"/>
</dbReference>
<feature type="compositionally biased region" description="Basic and acidic residues" evidence="1">
    <location>
        <begin position="1423"/>
        <end position="1437"/>
    </location>
</feature>
<feature type="compositionally biased region" description="Basic and acidic residues" evidence="1">
    <location>
        <begin position="2202"/>
        <end position="2215"/>
    </location>
</feature>
<feature type="compositionally biased region" description="Basic and acidic residues" evidence="1">
    <location>
        <begin position="1220"/>
        <end position="1230"/>
    </location>
</feature>
<feature type="region of interest" description="Disordered" evidence="1">
    <location>
        <begin position="1570"/>
        <end position="1597"/>
    </location>
</feature>
<feature type="compositionally biased region" description="Basic and acidic residues" evidence="1">
    <location>
        <begin position="1033"/>
        <end position="1045"/>
    </location>
</feature>
<dbReference type="eggNOG" id="KOG1792">
    <property type="taxonomic scope" value="Eukaryota"/>
</dbReference>
<feature type="region of interest" description="Disordered" evidence="1">
    <location>
        <begin position="2723"/>
        <end position="2783"/>
    </location>
</feature>
<feature type="region of interest" description="Disordered" evidence="1">
    <location>
        <begin position="2109"/>
        <end position="2321"/>
    </location>
</feature>
<feature type="region of interest" description="Disordered" evidence="1">
    <location>
        <begin position="1210"/>
        <end position="1318"/>
    </location>
</feature>
<feature type="region of interest" description="Disordered" evidence="1">
    <location>
        <begin position="1080"/>
        <end position="1195"/>
    </location>
</feature>
<feature type="region of interest" description="Disordered" evidence="1">
    <location>
        <begin position="497"/>
        <end position="555"/>
    </location>
</feature>
<feature type="compositionally biased region" description="Basic and acidic residues" evidence="1">
    <location>
        <begin position="605"/>
        <end position="614"/>
    </location>
</feature>
<feature type="compositionally biased region" description="Acidic residues" evidence="1">
    <location>
        <begin position="2109"/>
        <end position="2119"/>
    </location>
</feature>
<organism evidence="2 3">
    <name type="scientific">Caenorhabditis tropicalis</name>
    <dbReference type="NCBI Taxonomy" id="1561998"/>
    <lineage>
        <taxon>Eukaryota</taxon>
        <taxon>Metazoa</taxon>
        <taxon>Ecdysozoa</taxon>
        <taxon>Nematoda</taxon>
        <taxon>Chromadorea</taxon>
        <taxon>Rhabditida</taxon>
        <taxon>Rhabditina</taxon>
        <taxon>Rhabditomorpha</taxon>
        <taxon>Rhabditoidea</taxon>
        <taxon>Rhabditidae</taxon>
        <taxon>Peloderinae</taxon>
        <taxon>Caenorhabditis</taxon>
    </lineage>
</organism>
<feature type="compositionally biased region" description="Basic and acidic residues" evidence="1">
    <location>
        <begin position="520"/>
        <end position="537"/>
    </location>
</feature>
<evidence type="ECO:0000313" key="2">
    <source>
        <dbReference type="Proteomes" id="UP000095282"/>
    </source>
</evidence>
<dbReference type="STRING" id="1561998.A0A1I7U8D4"/>
<feature type="region of interest" description="Disordered" evidence="1">
    <location>
        <begin position="1010"/>
        <end position="1052"/>
    </location>
</feature>
<sequence length="2804" mass="309454">MDVGIDTENEPIEVVDVDLIFRKPIEITNFELVKTFWIDPSETINSIEHPSEPLPPSQPDQESKQLQPLALNALSAEEDEGSSCSHSDGDQLPEEVLNESMDDDVFEEEIEDVETDLLFRHPENRDMELVYTISKGATVNLDELEDEDEDVDVDLWFREPTDTRFELVYTIPLMEDVSVDSFGDTLEDVPPPEELDNVVEEAAEFTFKPIENDEEKTETDTLTTEVVTVLERRTEENVGEGSRDFIEKVKLTSNDTFDEFDGEEEAFQNAFVKSVETPETPVPEGDQEETEDASVSDVLKDAAEKLKIIQESETTDLSADRNTVESEDAVKETASAPDILESSEEEIPEVSDKLRDDAVESEDLKAEKVEESTEGVVESNDDISSEVLPVPQNSEISTDENVISSEVANDLNEEYDANGNPISPADIKETTDETENRFNVDPVEETSVPSAPEEDVAKPLRVESESTISDFAQLESVYAEDVPDVYKTLDSLRNEDIFPKEDTPAAVPDIPTIEVTPEAESQKPDEEKAQAELKLEDSGILETPGTAEVNETDIKETLNAEDVFTGISEELPSDDQKIDISEGMETVIKLEDSGISATPVLKEEGAKKALKSEDAGSDFPETVAPEDEFQLQNELKLEDSGISEIPNIDGTNESEIKNALNEEDVIETSEERPSEDDNDGVTPEVPESQNPNEATPIGNENEVVTVINFGEKVTTDDLNSEEVVAGSELSDGPGNEPQVQNEVKLEDSGMAETPADLADIEAQVITDALNAEDVVKSSDEQKISETTENQDAESSAALEKVDEVPSELKLEDSGIIETPETVGLTEADIKDDSSIENEKDAPAKVEKEYLPLEDSGLDYQETPEVVEIEEEIIEAALNEGDVVKSLRSNVIDETEDLSAMDSPHGTEEIHSEVKIEDSGTSEIVGLSETDIKDSLNGEDVIRSAEDITADELPLQAVSTDDFSIETRKDAPVEVQKEYLSLEDSGLDYQETPEVVEVEKEIIEAALNEGDVAKSSKSDSTAVDETEELPVLKSTDDTKEEVKLEDSGITATGETVDVEEEVIADALNYEDVVTPVAVKQTDGAVPQESSFKNVENESETVSDQIFQESFSIEESTTPSIDESVADSQTEEEEAVTEVPEKETTPVQEEPPAEALPVDEIATSGDDIPQKQEEKEQETSIKDSEHPDESSAKEESFVEKLVSMVENVIPVDAVLPSEDVLNEEHTGERKEEEVVEDEEITGIPSGDVSSEEKSNTEEESVVQKLVSMVENILPTTDSTPTEDVPVRDTSETPAEVDEAKESTLFEDSPSQGAKESTVDGESMMQKLVSMVESVLPTSDADNVSSHVTDEIATVEVKKEETAKDQTLPEVNEPTAEAESLMEKLVQMVESVLPGDALTLSEYVEQVRKNSEEKESEEDFPNEATVDAHPETEEKAKESEMTEDSLNVNEKSQDKEEETDKMEERLSENHDEAPEDQSSEEPKLVEKLVSLVESIVPDNAVLPFEDVLNEEHVDVRTGEENIVDESAVDSQENVVEAVVDEKNEENNESPDSRNPGVSFVDKVVELVENAFTVEAENPSEGAQDNSEKHEKVVTNETESVPIDSLKDGVKTGEEECRTEETILDKLVSVVEEVLPTGIMYSGESTNDELPTEEATDETQNSLENENRKNSVVAEVIATADIILPVEETDSGTIETPFDAEGFVSENQEENDKMKSDEAIISTADFIPRDSDFVENVGEIPIETENETSNIVQELVAMAVDILPIDGTVAENIQDVASEELKNDPNSKENEEEILKKVPLQEAENESSQVPPLENVIEQNDVQPEVSPNSEFTGREETVPEAPITSSSVETGTFRRVKRGGSYSEAIHHDESDSSDAIVDIEIPVPVRIINESQNEPVLDQKPEENLQIATVMVDIEQEPNAEKPGETVESIQQSEEPLTKTMVNADESHAPHTISDLHFTIPKVHGDYGNDYVPFGTEPSKVEFNNPEDMREEEEDVVAELNFHPIRQWKDEDVISLQSLKSLVAEVGCTTDVEEVPRSPTREDSESTLKILKVVPSEPSLMELDITNDPSVIHVPIPLMEPATKYLEDMVDWIISDAVKEVSEMEVVTESELSEMVPEESEKECVPEPLTDLKLPYEDDEKTPEPENIDEEVPIEVTRVEAVETTPTIPQRPPRAPKTESSKSSDPPKSRVRFGPLNIKLGRSYSEEQQKELVESLERPLTVITQSKTSERKSADDPGAVSPLSPNTLAEYEQVPMMEMHSVPHSPQEKEEFEENKAETLKSTREESEVQKEDILPTETKILGPGKSMEYVGNEDEDGSECLDSIGDLSERTIQRFNTSIDDPSIRRDSFSSISSFGDRQKFRTAIENIRQDLLPFQSSVSQYLDPSVNPSQQLLVTNLSMDSPSDLSPNAPPVGFENTAQYLEKMQQQEDRPSAEGSIDSSGFEKVDHEGLEDYGAPVQDPMQKSVYGSLTTEADDLKPGSQDDGFVFIERNEANEGAKKKMSSHHDDVIEKNYFGDEAATAKLLESPIAEEARKLVQDAVESASEYSKNAVDDADEIGRELLDNVQHKIEQVKEPVADTLHKAYDGLGDFVHETVPEAVHDFVEEAKNQLPESPVPEKIETPEPLVDIHDSVDKVHDEIDNLLRAQREPTPPLVEVDEEVPSDEKPQFGNQTPEEDETTFDRKGPLTIPEEVEKAAAAHHHDDIDDFDPLVTSNTGAAFGAAAGAAASEALTEEEIFGHQKFETVPRPPTPPKDISDEDVKPSTVNLGPAHHHSHPSSPHHSILKHHGEAWIDFKTVPPCGKLY</sequence>
<evidence type="ECO:0000256" key="1">
    <source>
        <dbReference type="SAM" id="MobiDB-lite"/>
    </source>
</evidence>
<feature type="compositionally biased region" description="Acidic residues" evidence="1">
    <location>
        <begin position="285"/>
        <end position="294"/>
    </location>
</feature>
<dbReference type="PANTHER" id="PTHR45799">
    <property type="entry name" value="RETICULON-LIKE PROTEIN"/>
    <property type="match status" value="1"/>
</dbReference>
<feature type="region of interest" description="Disordered" evidence="1">
    <location>
        <begin position="2607"/>
        <end position="2626"/>
    </location>
</feature>
<feature type="compositionally biased region" description="Basic and acidic residues" evidence="1">
    <location>
        <begin position="904"/>
        <end position="917"/>
    </location>
</feature>
<dbReference type="WBParaSite" id="Csp11.Scaffold629.g15893.t2">
    <property type="protein sequence ID" value="Csp11.Scaffold629.g15893.t2"/>
    <property type="gene ID" value="Csp11.Scaffold629.g15893"/>
</dbReference>
<protein>
    <submittedName>
        <fullName evidence="3">Titin-like</fullName>
    </submittedName>
</protein>
<feature type="region of interest" description="Disordered" evidence="1">
    <location>
        <begin position="774"/>
        <end position="860"/>
    </location>
</feature>
<feature type="region of interest" description="Disordered" evidence="1">
    <location>
        <begin position="894"/>
        <end position="919"/>
    </location>
</feature>
<feature type="compositionally biased region" description="Basic and acidic residues" evidence="1">
    <location>
        <begin position="2174"/>
        <end position="2186"/>
    </location>
</feature>
<reference evidence="3" key="1">
    <citation type="submission" date="2016-11" db="UniProtKB">
        <authorList>
            <consortium name="WormBaseParasite"/>
        </authorList>
    </citation>
    <scope>IDENTIFICATION</scope>
</reference>
<feature type="compositionally biased region" description="Basic and acidic residues" evidence="1">
    <location>
        <begin position="2615"/>
        <end position="2626"/>
    </location>
</feature>
<feature type="compositionally biased region" description="Basic and acidic residues" evidence="1">
    <location>
        <begin position="350"/>
        <end position="371"/>
    </location>
</feature>
<accession>A0A1I7U8D4</accession>
<feature type="compositionally biased region" description="Basic and acidic residues" evidence="1">
    <location>
        <begin position="1166"/>
        <end position="1195"/>
    </location>
</feature>
<dbReference type="Proteomes" id="UP000095282">
    <property type="component" value="Unplaced"/>
</dbReference>
<evidence type="ECO:0000313" key="3">
    <source>
        <dbReference type="WBParaSite" id="Csp11.Scaffold629.g15893.t2"/>
    </source>
</evidence>
<feature type="region of interest" description="Disordered" evidence="1">
    <location>
        <begin position="1820"/>
        <end position="1842"/>
    </location>
</feature>
<feature type="region of interest" description="Disordered" evidence="1">
    <location>
        <begin position="46"/>
        <end position="70"/>
    </location>
</feature>
<feature type="region of interest" description="Disordered" evidence="1">
    <location>
        <begin position="413"/>
        <end position="459"/>
    </location>
</feature>
<feature type="compositionally biased region" description="Acidic residues" evidence="1">
    <location>
        <begin position="1642"/>
        <end position="1653"/>
    </location>
</feature>
<dbReference type="GO" id="GO:0005789">
    <property type="term" value="C:endoplasmic reticulum membrane"/>
    <property type="evidence" value="ECO:0007669"/>
    <property type="project" value="TreeGrafter"/>
</dbReference>
<feature type="compositionally biased region" description="Basic and acidic residues" evidence="1">
    <location>
        <begin position="2264"/>
        <end position="2292"/>
    </location>
</feature>
<feature type="compositionally biased region" description="Basic and acidic residues" evidence="1">
    <location>
        <begin position="827"/>
        <end position="850"/>
    </location>
</feature>
<name>A0A1I7U8D4_9PELO</name>
<feature type="compositionally biased region" description="Basic and acidic residues" evidence="1">
    <location>
        <begin position="426"/>
        <end position="438"/>
    </location>
</feature>
<feature type="compositionally biased region" description="Basic and acidic residues" evidence="1">
    <location>
        <begin position="1459"/>
        <end position="1469"/>
    </location>
</feature>
<feature type="region of interest" description="Disordered" evidence="1">
    <location>
        <begin position="311"/>
        <end position="401"/>
    </location>
</feature>